<organism evidence="1 2">
    <name type="scientific">Xylanibacillus composti</name>
    <dbReference type="NCBI Taxonomy" id="1572762"/>
    <lineage>
        <taxon>Bacteria</taxon>
        <taxon>Bacillati</taxon>
        <taxon>Bacillota</taxon>
        <taxon>Bacilli</taxon>
        <taxon>Bacillales</taxon>
        <taxon>Paenibacillaceae</taxon>
        <taxon>Xylanibacillus</taxon>
    </lineage>
</organism>
<reference evidence="1" key="1">
    <citation type="submission" date="2021-04" db="EMBL/GenBank/DDBJ databases">
        <title>Draft genome sequence of Xylanibacillus composti strain K13.</title>
        <authorList>
            <person name="Uke A."/>
            <person name="Chhe C."/>
            <person name="Baramee S."/>
            <person name="Kosugi A."/>
        </authorList>
    </citation>
    <scope>NUCLEOTIDE SEQUENCE</scope>
    <source>
        <strain evidence="1">K13</strain>
    </source>
</reference>
<dbReference type="Proteomes" id="UP000677918">
    <property type="component" value="Unassembled WGS sequence"/>
</dbReference>
<dbReference type="AlphaFoldDB" id="A0A8J4H897"/>
<evidence type="ECO:0000313" key="2">
    <source>
        <dbReference type="Proteomes" id="UP000677918"/>
    </source>
</evidence>
<accession>A0A8J4H897</accession>
<name>A0A8J4H897_9BACL</name>
<keyword evidence="2" id="KW-1185">Reference proteome</keyword>
<gene>
    <name evidence="1" type="ORF">XYCOK13_35720</name>
</gene>
<evidence type="ECO:0000313" key="1">
    <source>
        <dbReference type="EMBL" id="GIQ70748.1"/>
    </source>
</evidence>
<dbReference type="EMBL" id="BOVK01000057">
    <property type="protein sequence ID" value="GIQ70748.1"/>
    <property type="molecule type" value="Genomic_DNA"/>
</dbReference>
<proteinExistence type="predicted"/>
<comment type="caution">
    <text evidence="1">The sequence shown here is derived from an EMBL/GenBank/DDBJ whole genome shotgun (WGS) entry which is preliminary data.</text>
</comment>
<sequence length="271" mass="31909">MNIPYVLLEDSLVVNDSTKRKIEFLLDEVQELLKKPEFYDKDADVYFLFCPYCKKTNILTTFPTKTRRVIPRYCVSCGESSPNSKITDSLSKARKLFEMQSSPDDLLNRILLEQCIVMSATSVEVYLRDVYSTLLNMRFIRSEESLIERFYSDAKNDFINIGKSKKRFQQELNISLSELIDVDNTKKLNLLMLKRNVIVHNNGITDKVFAASSGIESRIGKKVEITKEEVESYFSIIEIMFNNMNRIYTQEYKDHMLKEIKNFFRNRFRKR</sequence>
<dbReference type="RefSeq" id="WP_213413561.1">
    <property type="nucleotide sequence ID" value="NZ_BOVK01000057.1"/>
</dbReference>
<protein>
    <submittedName>
        <fullName evidence="1">Uncharacterized protein</fullName>
    </submittedName>
</protein>